<protein>
    <recommendedName>
        <fullName evidence="8">DNA 3'-5' helicase</fullName>
        <ecNumber evidence="8">5.6.2.4</ecNumber>
    </recommendedName>
</protein>
<dbReference type="InterPro" id="IPR035093">
    <property type="entry name" value="RelE/ParE_toxin_dom_sf"/>
</dbReference>
<keyword evidence="3 10" id="KW-0378">Hydrolase</keyword>
<evidence type="ECO:0000313" key="14">
    <source>
        <dbReference type="Proteomes" id="UP000004221"/>
    </source>
</evidence>
<reference evidence="13 14" key="1">
    <citation type="journal article" date="2012" name="ISME J.">
        <title>Nitrification expanded: discovery, physiology and genomics of a nitrite-oxidizing bacterium from the phylum Chloroflexi.</title>
        <authorList>
            <person name="Sorokin D.Y."/>
            <person name="Lucker S."/>
            <person name="Vejmelkova D."/>
            <person name="Kostrikina N.A."/>
            <person name="Kleerebezem R."/>
            <person name="Rijpstra W.I."/>
            <person name="Damste J.S."/>
            <person name="Le Paslier D."/>
            <person name="Muyzer G."/>
            <person name="Wagner M."/>
            <person name="van Loosdrecht M.C."/>
            <person name="Daims H."/>
        </authorList>
    </citation>
    <scope>NUCLEOTIDE SEQUENCE [LARGE SCALE GENOMIC DNA]</scope>
    <source>
        <strain evidence="14">none</strain>
    </source>
</reference>
<evidence type="ECO:0000256" key="3">
    <source>
        <dbReference type="ARBA" id="ARBA00022801"/>
    </source>
</evidence>
<keyword evidence="2 10" id="KW-0547">Nucleotide-binding</keyword>
<dbReference type="GO" id="GO:0000725">
    <property type="term" value="P:recombinational repair"/>
    <property type="evidence" value="ECO:0007669"/>
    <property type="project" value="TreeGrafter"/>
</dbReference>
<accession>I4ECB5</accession>
<dbReference type="OrthoDB" id="9787585at2"/>
<dbReference type="GO" id="GO:0016887">
    <property type="term" value="F:ATP hydrolysis activity"/>
    <property type="evidence" value="ECO:0007669"/>
    <property type="project" value="RHEA"/>
</dbReference>
<dbReference type="Pfam" id="PF00580">
    <property type="entry name" value="UvrD-helicase"/>
    <property type="match status" value="1"/>
</dbReference>
<organism evidence="13 14">
    <name type="scientific">Nitrolancea hollandica Lb</name>
    <dbReference type="NCBI Taxonomy" id="1129897"/>
    <lineage>
        <taxon>Bacteria</taxon>
        <taxon>Pseudomonadati</taxon>
        <taxon>Thermomicrobiota</taxon>
        <taxon>Thermomicrobia</taxon>
        <taxon>Sphaerobacterales</taxon>
        <taxon>Sphaerobacterineae</taxon>
        <taxon>Sphaerobacteraceae</taxon>
        <taxon>Nitrolancea</taxon>
    </lineage>
</organism>
<dbReference type="GO" id="GO:0005524">
    <property type="term" value="F:ATP binding"/>
    <property type="evidence" value="ECO:0007669"/>
    <property type="project" value="UniProtKB-UniRule"/>
</dbReference>
<dbReference type="InterPro" id="IPR013986">
    <property type="entry name" value="DExx_box_DNA_helicase_dom_sf"/>
</dbReference>
<evidence type="ECO:0000256" key="5">
    <source>
        <dbReference type="ARBA" id="ARBA00022840"/>
    </source>
</evidence>
<dbReference type="PANTHER" id="PTHR11070:SF45">
    <property type="entry name" value="DNA 3'-5' HELICASE"/>
    <property type="match status" value="1"/>
</dbReference>
<evidence type="ECO:0000256" key="4">
    <source>
        <dbReference type="ARBA" id="ARBA00022806"/>
    </source>
</evidence>
<dbReference type="SUPFAM" id="SSF143011">
    <property type="entry name" value="RelE-like"/>
    <property type="match status" value="1"/>
</dbReference>
<dbReference type="AlphaFoldDB" id="I4ECB5"/>
<evidence type="ECO:0000256" key="7">
    <source>
        <dbReference type="ARBA" id="ARBA00034617"/>
    </source>
</evidence>
<dbReference type="InterPro" id="IPR014017">
    <property type="entry name" value="DNA_helicase_UvrD-like_C"/>
</dbReference>
<feature type="region of interest" description="Disordered" evidence="11">
    <location>
        <begin position="109"/>
        <end position="129"/>
    </location>
</feature>
<evidence type="ECO:0000256" key="1">
    <source>
        <dbReference type="ARBA" id="ARBA00009922"/>
    </source>
</evidence>
<dbReference type="Pfam" id="PF13361">
    <property type="entry name" value="UvrD_C"/>
    <property type="match status" value="1"/>
</dbReference>
<keyword evidence="14" id="KW-1185">Reference proteome</keyword>
<feature type="domain" description="UvrD-like helicase ATP-binding" evidence="12">
    <location>
        <begin position="213"/>
        <end position="524"/>
    </location>
</feature>
<dbReference type="PANTHER" id="PTHR11070">
    <property type="entry name" value="UVRD / RECB / PCRA DNA HELICASE FAMILY MEMBER"/>
    <property type="match status" value="1"/>
</dbReference>
<dbReference type="InterPro" id="IPR027417">
    <property type="entry name" value="P-loop_NTPase"/>
</dbReference>
<feature type="binding site" evidence="10">
    <location>
        <begin position="234"/>
        <end position="241"/>
    </location>
    <ligand>
        <name>ATP</name>
        <dbReference type="ChEBI" id="CHEBI:30616"/>
    </ligand>
</feature>
<comment type="catalytic activity">
    <reaction evidence="7">
        <text>Couples ATP hydrolysis with the unwinding of duplex DNA by translocating in the 3'-5' direction.</text>
        <dbReference type="EC" id="5.6.2.4"/>
    </reaction>
</comment>
<evidence type="ECO:0000256" key="11">
    <source>
        <dbReference type="SAM" id="MobiDB-lite"/>
    </source>
</evidence>
<dbReference type="RefSeq" id="WP_008474445.1">
    <property type="nucleotide sequence ID" value="NZ_CAGS01000005.1"/>
</dbReference>
<evidence type="ECO:0000256" key="9">
    <source>
        <dbReference type="ARBA" id="ARBA00048988"/>
    </source>
</evidence>
<comment type="caution">
    <text evidence="13">The sequence shown here is derived from an EMBL/GenBank/DDBJ whole genome shotgun (WGS) entry which is preliminary data.</text>
</comment>
<dbReference type="PROSITE" id="PS51198">
    <property type="entry name" value="UVRD_HELICASE_ATP_BIND"/>
    <property type="match status" value="1"/>
</dbReference>
<sequence length="682" mass="77779">MRFQLDISDEFWPQLLGLGDDRTMRNILKSIRMLQRDPLPDGDKKKKLKDWPDGCYRLKVGDYRVAYSLEANRLEVLWVKLREDAYRKAARRTAQKRDLTSPPIIAVSSFPKTHDQADGGSRDDPPLPRQIDRQLLEGLHVPLEYHQILLQCQTLNDLCEAQVPEDIRDWLFDCVTEPDAKRILEGKRLVVEDIGDLERKLDGEFVPFLLRLDSEQERVVNEIGSAGGPALVTGGPGSGKSIVALYSARSIVRRLRDAGTTAPNVLFATYTNALVKSSEQQLHEIFERGYRPVKVQTADAVAKDIVEQIDGRIRIEYETALLKPLISEARKRVFREAEGTKRLHLQRSVGPLSLDNLLTEIGAVIEAREIGSVEEYLTTKVPNRPSRLTDEQLRAIWQVSEEFRTVLREHGKITVSQLRRRALEIVRNSQWTRHYDAVIVDEAQDLELSLLRLLIALCGNHKHLLITADANQSIYPVWTDVHHDLNFHDRTWLLRTSHRTTRQIMEAARSYIREGVLDRSNVSTEFGKTGRRPSVRIVADERVECELLKLFFAQSTRQHRTGYGSCAVLVPTKQAARELAGRLTQAGIRASNSRGRELDLKSPAVKVLTLHTAKGLEFTAVAIAGFFSRRRSGSTPDQRRLMFVGMTRAMRELMVIRPTSDPSVRNDFDNRLWDIRDYPNQT</sequence>
<keyword evidence="5 10" id="KW-0067">ATP-binding</keyword>
<keyword evidence="6" id="KW-0413">Isomerase</keyword>
<name>I4ECB5_9BACT</name>
<feature type="compositionally biased region" description="Basic and acidic residues" evidence="11">
    <location>
        <begin position="112"/>
        <end position="129"/>
    </location>
</feature>
<dbReference type="Gene3D" id="3.30.2310.20">
    <property type="entry name" value="RelE-like"/>
    <property type="match status" value="1"/>
</dbReference>
<keyword evidence="4 10" id="KW-0347">Helicase</keyword>
<dbReference type="GO" id="GO:0003677">
    <property type="term" value="F:DNA binding"/>
    <property type="evidence" value="ECO:0007669"/>
    <property type="project" value="InterPro"/>
</dbReference>
<dbReference type="Gene3D" id="3.40.50.300">
    <property type="entry name" value="P-loop containing nucleotide triphosphate hydrolases"/>
    <property type="match status" value="2"/>
</dbReference>
<dbReference type="GO" id="GO:0005829">
    <property type="term" value="C:cytosol"/>
    <property type="evidence" value="ECO:0007669"/>
    <property type="project" value="TreeGrafter"/>
</dbReference>
<dbReference type="Proteomes" id="UP000004221">
    <property type="component" value="Unassembled WGS sequence"/>
</dbReference>
<evidence type="ECO:0000259" key="12">
    <source>
        <dbReference type="PROSITE" id="PS51198"/>
    </source>
</evidence>
<dbReference type="EMBL" id="CAGS01000005">
    <property type="protein sequence ID" value="CCF82327.1"/>
    <property type="molecule type" value="Genomic_DNA"/>
</dbReference>
<proteinExistence type="inferred from homology"/>
<comment type="similarity">
    <text evidence="1">Belongs to the helicase family. UvrD subfamily.</text>
</comment>
<evidence type="ECO:0000256" key="8">
    <source>
        <dbReference type="ARBA" id="ARBA00034808"/>
    </source>
</evidence>
<comment type="catalytic activity">
    <reaction evidence="9">
        <text>ATP + H2O = ADP + phosphate + H(+)</text>
        <dbReference type="Rhea" id="RHEA:13065"/>
        <dbReference type="ChEBI" id="CHEBI:15377"/>
        <dbReference type="ChEBI" id="CHEBI:15378"/>
        <dbReference type="ChEBI" id="CHEBI:30616"/>
        <dbReference type="ChEBI" id="CHEBI:43474"/>
        <dbReference type="ChEBI" id="CHEBI:456216"/>
        <dbReference type="EC" id="5.6.2.4"/>
    </reaction>
</comment>
<dbReference type="InterPro" id="IPR014016">
    <property type="entry name" value="UvrD-like_ATP-bd"/>
</dbReference>
<evidence type="ECO:0000256" key="10">
    <source>
        <dbReference type="PROSITE-ProRule" id="PRU00560"/>
    </source>
</evidence>
<evidence type="ECO:0000256" key="6">
    <source>
        <dbReference type="ARBA" id="ARBA00023235"/>
    </source>
</evidence>
<dbReference type="Gene3D" id="1.10.10.160">
    <property type="match status" value="1"/>
</dbReference>
<dbReference type="SUPFAM" id="SSF52540">
    <property type="entry name" value="P-loop containing nucleoside triphosphate hydrolases"/>
    <property type="match status" value="1"/>
</dbReference>
<dbReference type="GO" id="GO:0043138">
    <property type="term" value="F:3'-5' DNA helicase activity"/>
    <property type="evidence" value="ECO:0007669"/>
    <property type="project" value="UniProtKB-EC"/>
</dbReference>
<dbReference type="InterPro" id="IPR000212">
    <property type="entry name" value="DNA_helicase_UvrD/REP"/>
</dbReference>
<gene>
    <name evidence="13" type="ORF">NITHO_1020007</name>
</gene>
<evidence type="ECO:0000313" key="13">
    <source>
        <dbReference type="EMBL" id="CCF82327.1"/>
    </source>
</evidence>
<dbReference type="EC" id="5.6.2.4" evidence="8"/>
<evidence type="ECO:0000256" key="2">
    <source>
        <dbReference type="ARBA" id="ARBA00022741"/>
    </source>
</evidence>